<feature type="compositionally biased region" description="Polar residues" evidence="1">
    <location>
        <begin position="510"/>
        <end position="539"/>
    </location>
</feature>
<evidence type="ECO:0008006" key="4">
    <source>
        <dbReference type="Google" id="ProtNLM"/>
    </source>
</evidence>
<dbReference type="Proteomes" id="UP000054466">
    <property type="component" value="Unassembled WGS sequence"/>
</dbReference>
<dbReference type="SUPFAM" id="SSF48452">
    <property type="entry name" value="TPR-like"/>
    <property type="match status" value="1"/>
</dbReference>
<dbReference type="STRING" id="569365.A0A0D2C369"/>
<gene>
    <name evidence="2" type="ORF">PV07_10592</name>
</gene>
<dbReference type="HOGENOM" id="CLU_378616_0_0_1"/>
<dbReference type="RefSeq" id="XP_016245126.1">
    <property type="nucleotide sequence ID" value="XM_016397935.1"/>
</dbReference>
<dbReference type="AlphaFoldDB" id="A0A0D2C369"/>
<evidence type="ECO:0000313" key="2">
    <source>
        <dbReference type="EMBL" id="KIW24910.1"/>
    </source>
</evidence>
<protein>
    <recommendedName>
        <fullName evidence="4">Clr5 domain-containing protein</fullName>
    </recommendedName>
</protein>
<feature type="compositionally biased region" description="Acidic residues" evidence="1">
    <location>
        <begin position="473"/>
        <end position="485"/>
    </location>
</feature>
<proteinExistence type="predicted"/>
<evidence type="ECO:0000313" key="3">
    <source>
        <dbReference type="Proteomes" id="UP000054466"/>
    </source>
</evidence>
<organism evidence="2 3">
    <name type="scientific">Cladophialophora immunda</name>
    <dbReference type="NCBI Taxonomy" id="569365"/>
    <lineage>
        <taxon>Eukaryota</taxon>
        <taxon>Fungi</taxon>
        <taxon>Dikarya</taxon>
        <taxon>Ascomycota</taxon>
        <taxon>Pezizomycotina</taxon>
        <taxon>Eurotiomycetes</taxon>
        <taxon>Chaetothyriomycetidae</taxon>
        <taxon>Chaetothyriales</taxon>
        <taxon>Herpotrichiellaceae</taxon>
        <taxon>Cladophialophora</taxon>
    </lineage>
</organism>
<dbReference type="InterPro" id="IPR011990">
    <property type="entry name" value="TPR-like_helical_dom_sf"/>
</dbReference>
<name>A0A0D2C369_9EURO</name>
<accession>A0A0D2C369</accession>
<dbReference type="Gene3D" id="1.25.40.10">
    <property type="entry name" value="Tetratricopeptide repeat domain"/>
    <property type="match status" value="1"/>
</dbReference>
<dbReference type="VEuPathDB" id="FungiDB:PV07_10592"/>
<dbReference type="GeneID" id="27349786"/>
<feature type="region of interest" description="Disordered" evidence="1">
    <location>
        <begin position="461"/>
        <end position="547"/>
    </location>
</feature>
<sequence>MYKTRMKQLGTRKNFKKEELAAVADILEIFVQAGLKTPTAIVNGQPIPIQRVKRYVGSLSANNPLRNSTNIRSSPGRAYLHTLKSFLDRHKLPNCDHPRRPTAMPRIFLKQSEDMHDLELALVQVNNYYGWRLQQSDDYFLPQMANTGRHADSDVATPVVFFDTTYHVCTAFESGVLHITQNAVRSLHNHAPLLLQQQRRDLPELLLYHWILNFGGNSHPAKQWIYSYLFSVAKIVLQESHPISMILKVIQSHETQQMSAWLLLNLMRDVTRRQEECDSMLVFEIEFDIGRALTEHEDFRTASEYWHSLLHRNVDEFGEEHESCRRVLFQIGFLNYVHYFTDQARKFWQRVLERDDAYIQGGEDISEGTLNALEGLARICEETQDLSGAEEWYLKAYNAACHVYGPEDAESLLRLHDLNQVRAKLREGREMAAVHSVGDKDVFEELEVEIARLQLLQAGEESGNPKLRAEPWNEWEEDVPDEEDNTNSPNPGPMEVATTTSKTLGEDDPQNPTQAEFTDTGDSTSPDTALIWDSTNDHGTWTEHGPSAHAQSLEGLQQGGIFEVFGEDGMDFMSTPLTDAHGLVNEAQAAFVPEKSADPLSLPTSGQDLSAASPYIGTLPNLNNDPDFEEFDNVGNAGDNFDVDPMMLDFDGGFSMFDLDFSDGVDLQAFHATEGQDLHGVQDFFAF</sequence>
<dbReference type="EMBL" id="KN847045">
    <property type="protein sequence ID" value="KIW24910.1"/>
    <property type="molecule type" value="Genomic_DNA"/>
</dbReference>
<reference evidence="2 3" key="1">
    <citation type="submission" date="2015-01" db="EMBL/GenBank/DDBJ databases">
        <title>The Genome Sequence of Cladophialophora immunda CBS83496.</title>
        <authorList>
            <consortium name="The Broad Institute Genomics Platform"/>
            <person name="Cuomo C."/>
            <person name="de Hoog S."/>
            <person name="Gorbushina A."/>
            <person name="Stielow B."/>
            <person name="Teixiera M."/>
            <person name="Abouelleil A."/>
            <person name="Chapman S.B."/>
            <person name="Priest M."/>
            <person name="Young S.K."/>
            <person name="Wortman J."/>
            <person name="Nusbaum C."/>
            <person name="Birren B."/>
        </authorList>
    </citation>
    <scope>NUCLEOTIDE SEQUENCE [LARGE SCALE GENOMIC DNA]</scope>
    <source>
        <strain evidence="2 3">CBS 83496</strain>
    </source>
</reference>
<evidence type="ECO:0000256" key="1">
    <source>
        <dbReference type="SAM" id="MobiDB-lite"/>
    </source>
</evidence>
<dbReference type="OrthoDB" id="194358at2759"/>
<keyword evidence="3" id="KW-1185">Reference proteome</keyword>